<dbReference type="Proteomes" id="UP000830454">
    <property type="component" value="Chromosome"/>
</dbReference>
<dbReference type="CDD" id="cd00093">
    <property type="entry name" value="HTH_XRE"/>
    <property type="match status" value="1"/>
</dbReference>
<evidence type="ECO:0000259" key="1">
    <source>
        <dbReference type="PROSITE" id="PS50943"/>
    </source>
</evidence>
<reference evidence="2" key="1">
    <citation type="submission" date="2021-12" db="EMBL/GenBank/DDBJ databases">
        <authorList>
            <person name="Cha I.-T."/>
            <person name="Lee K.-E."/>
            <person name="Park S.-J."/>
        </authorList>
    </citation>
    <scope>NUCLEOTIDE SEQUENCE</scope>
    <source>
        <strain evidence="2">YSM-43</strain>
    </source>
</reference>
<dbReference type="InterPro" id="IPR001387">
    <property type="entry name" value="Cro/C1-type_HTH"/>
</dbReference>
<name>A0ABY4HQQ1_9FLAO</name>
<accession>A0ABY4HQQ1</accession>
<sequence length="175" mass="20556">MDKKGTIREELGVSQSDLAIVLKVSKTQLAMYETGRRDLPSDVLLKLADMVIFVRKVKNSSIETAAYLKEENKKMKRYLEGEILINKHRQLILEKKISRVEKKYEDNIAKLKFVAYLKKMNDKDSLIDAHLKLMEVEAIKEMGQNGYQLQEKYKLKKRTLEDYEKYLKEALQRVL</sequence>
<keyword evidence="3" id="KW-1185">Reference proteome</keyword>
<organism evidence="2 3">
    <name type="scientific">Flavobacterium sediminilitoris</name>
    <dbReference type="NCBI Taxonomy" id="2024526"/>
    <lineage>
        <taxon>Bacteria</taxon>
        <taxon>Pseudomonadati</taxon>
        <taxon>Bacteroidota</taxon>
        <taxon>Flavobacteriia</taxon>
        <taxon>Flavobacteriales</taxon>
        <taxon>Flavobacteriaceae</taxon>
        <taxon>Flavobacterium</taxon>
    </lineage>
</organism>
<dbReference type="EMBL" id="CP090145">
    <property type="protein sequence ID" value="UOX34522.1"/>
    <property type="molecule type" value="Genomic_DNA"/>
</dbReference>
<dbReference type="InterPro" id="IPR010982">
    <property type="entry name" value="Lambda_DNA-bd_dom_sf"/>
</dbReference>
<feature type="domain" description="HTH cro/C1-type" evidence="1">
    <location>
        <begin position="7"/>
        <end position="49"/>
    </location>
</feature>
<dbReference type="Gene3D" id="1.10.260.40">
    <property type="entry name" value="lambda repressor-like DNA-binding domains"/>
    <property type="match status" value="1"/>
</dbReference>
<dbReference type="Pfam" id="PF01381">
    <property type="entry name" value="HTH_3"/>
    <property type="match status" value="1"/>
</dbReference>
<dbReference type="PROSITE" id="PS50943">
    <property type="entry name" value="HTH_CROC1"/>
    <property type="match status" value="1"/>
</dbReference>
<gene>
    <name evidence="2" type="ORF">LXD69_03180</name>
</gene>
<dbReference type="SUPFAM" id="SSF47413">
    <property type="entry name" value="lambda repressor-like DNA-binding domains"/>
    <property type="match status" value="1"/>
</dbReference>
<dbReference type="RefSeq" id="WP_246917520.1">
    <property type="nucleotide sequence ID" value="NZ_CP090145.1"/>
</dbReference>
<evidence type="ECO:0000313" key="3">
    <source>
        <dbReference type="Proteomes" id="UP000830454"/>
    </source>
</evidence>
<reference evidence="2" key="2">
    <citation type="submission" date="2022-04" db="EMBL/GenBank/DDBJ databases">
        <title>Complete Genome Sequence of Flavobacterium sediminilitoris YSM-43, Isolated from a Tidal Sediment.</title>
        <authorList>
            <person name="Lee P.A."/>
        </authorList>
    </citation>
    <scope>NUCLEOTIDE SEQUENCE</scope>
    <source>
        <strain evidence="2">YSM-43</strain>
    </source>
</reference>
<protein>
    <submittedName>
        <fullName evidence="2">Helix-turn-helix domain-containing protein</fullName>
    </submittedName>
</protein>
<evidence type="ECO:0000313" key="2">
    <source>
        <dbReference type="EMBL" id="UOX34522.1"/>
    </source>
</evidence>
<proteinExistence type="predicted"/>